<reference evidence="2 3" key="1">
    <citation type="submission" date="2024-03" db="EMBL/GenBank/DDBJ databases">
        <authorList>
            <person name="Gkanogiannis A."/>
            <person name="Becerra Lopez-Lavalle L."/>
        </authorList>
    </citation>
    <scope>NUCLEOTIDE SEQUENCE [LARGE SCALE GENOMIC DNA]</scope>
</reference>
<keyword evidence="1" id="KW-1133">Transmembrane helix</keyword>
<accession>A0ABP0YAU8</accession>
<proteinExistence type="predicted"/>
<protein>
    <submittedName>
        <fullName evidence="2">Uncharacterized protein</fullName>
    </submittedName>
</protein>
<name>A0ABP0YAU8_9ROSI</name>
<keyword evidence="1" id="KW-0812">Transmembrane</keyword>
<keyword evidence="3" id="KW-1185">Reference proteome</keyword>
<evidence type="ECO:0000313" key="2">
    <source>
        <dbReference type="EMBL" id="CAK9317584.1"/>
    </source>
</evidence>
<organism evidence="2 3">
    <name type="scientific">Citrullus colocynthis</name>
    <name type="common">colocynth</name>
    <dbReference type="NCBI Taxonomy" id="252529"/>
    <lineage>
        <taxon>Eukaryota</taxon>
        <taxon>Viridiplantae</taxon>
        <taxon>Streptophyta</taxon>
        <taxon>Embryophyta</taxon>
        <taxon>Tracheophyta</taxon>
        <taxon>Spermatophyta</taxon>
        <taxon>Magnoliopsida</taxon>
        <taxon>eudicotyledons</taxon>
        <taxon>Gunneridae</taxon>
        <taxon>Pentapetalae</taxon>
        <taxon>rosids</taxon>
        <taxon>fabids</taxon>
        <taxon>Cucurbitales</taxon>
        <taxon>Cucurbitaceae</taxon>
        <taxon>Benincaseae</taxon>
        <taxon>Citrullus</taxon>
    </lineage>
</organism>
<keyword evidence="1" id="KW-0472">Membrane</keyword>
<evidence type="ECO:0000256" key="1">
    <source>
        <dbReference type="SAM" id="Phobius"/>
    </source>
</evidence>
<feature type="transmembrane region" description="Helical" evidence="1">
    <location>
        <begin position="36"/>
        <end position="54"/>
    </location>
</feature>
<dbReference type="Proteomes" id="UP001642487">
    <property type="component" value="Chromosome 3"/>
</dbReference>
<sequence>MYLADLDVENDFEKERSIVSINGSDFWGVGPIEYESILGLALCLLWAFMFRLMYGLSIYFNQAMISGVINLPMV</sequence>
<gene>
    <name evidence="2" type="ORF">CITCOLO1_LOCUS9489</name>
</gene>
<evidence type="ECO:0000313" key="3">
    <source>
        <dbReference type="Proteomes" id="UP001642487"/>
    </source>
</evidence>
<dbReference type="EMBL" id="OZ021737">
    <property type="protein sequence ID" value="CAK9317584.1"/>
    <property type="molecule type" value="Genomic_DNA"/>
</dbReference>